<feature type="domain" description="D-isomer specific 2-hydroxyacid dehydrogenase catalytic" evidence="5">
    <location>
        <begin position="4"/>
        <end position="308"/>
    </location>
</feature>
<evidence type="ECO:0000313" key="7">
    <source>
        <dbReference type="EMBL" id="ASP20421.1"/>
    </source>
</evidence>
<dbReference type="InterPro" id="IPR006139">
    <property type="entry name" value="D-isomer_2_OHA_DH_cat_dom"/>
</dbReference>
<evidence type="ECO:0000259" key="5">
    <source>
        <dbReference type="Pfam" id="PF00389"/>
    </source>
</evidence>
<comment type="similarity">
    <text evidence="1 4">Belongs to the D-isomer specific 2-hydroxyacid dehydrogenase family.</text>
</comment>
<dbReference type="AlphaFoldDB" id="A0A222E374"/>
<dbReference type="PROSITE" id="PS00670">
    <property type="entry name" value="D_2_HYDROXYACID_DH_2"/>
    <property type="match status" value="1"/>
</dbReference>
<dbReference type="InterPro" id="IPR006140">
    <property type="entry name" value="D-isomer_DH_NAD-bd"/>
</dbReference>
<dbReference type="EMBL" id="CP022540">
    <property type="protein sequence ID" value="ASP20421.1"/>
    <property type="molecule type" value="Genomic_DNA"/>
</dbReference>
<dbReference type="Proteomes" id="UP000203589">
    <property type="component" value="Chromosome"/>
</dbReference>
<dbReference type="PROSITE" id="PS00671">
    <property type="entry name" value="D_2_HYDROXYACID_DH_3"/>
    <property type="match status" value="1"/>
</dbReference>
<dbReference type="GO" id="GO:0016618">
    <property type="term" value="F:hydroxypyruvate reductase [NAD(P)H] activity"/>
    <property type="evidence" value="ECO:0007669"/>
    <property type="project" value="UniProtKB-EC"/>
</dbReference>
<dbReference type="PANTHER" id="PTHR43761">
    <property type="entry name" value="D-ISOMER SPECIFIC 2-HYDROXYACID DEHYDROGENASE FAMILY PROTEIN (AFU_ORTHOLOGUE AFUA_1G13630)"/>
    <property type="match status" value="1"/>
</dbReference>
<dbReference type="SUPFAM" id="SSF51735">
    <property type="entry name" value="NAD(P)-binding Rossmann-fold domains"/>
    <property type="match status" value="1"/>
</dbReference>
<reference evidence="7 8" key="1">
    <citation type="submission" date="2017-07" db="EMBL/GenBank/DDBJ databases">
        <title>Genome Sequence of Antarctobacter heliothermus Strain SMS3 Isolated from a culture of the Diatom Skeletonema marinoi.</title>
        <authorList>
            <person name="Topel M."/>
            <person name="Pinder M.I.M."/>
            <person name="Johansson O.N."/>
            <person name="Kourtchenko O."/>
            <person name="Godhe A."/>
            <person name="Clarke A.K."/>
        </authorList>
    </citation>
    <scope>NUCLEOTIDE SEQUENCE [LARGE SCALE GENOMIC DNA]</scope>
    <source>
        <strain evidence="7 8">SMS3</strain>
    </source>
</reference>
<dbReference type="InterPro" id="IPR036291">
    <property type="entry name" value="NAD(P)-bd_dom_sf"/>
</dbReference>
<evidence type="ECO:0000256" key="3">
    <source>
        <dbReference type="ARBA" id="ARBA00023027"/>
    </source>
</evidence>
<keyword evidence="8" id="KW-1185">Reference proteome</keyword>
<proteinExistence type="inferred from homology"/>
<dbReference type="Gene3D" id="3.40.50.720">
    <property type="entry name" value="NAD(P)-binding Rossmann-like Domain"/>
    <property type="match status" value="2"/>
</dbReference>
<keyword evidence="7" id="KW-0670">Pyruvate</keyword>
<accession>A0A222E374</accession>
<evidence type="ECO:0000256" key="4">
    <source>
        <dbReference type="RuleBase" id="RU003719"/>
    </source>
</evidence>
<dbReference type="RefSeq" id="WP_094034497.1">
    <property type="nucleotide sequence ID" value="NZ_CP022540.1"/>
</dbReference>
<protein>
    <submittedName>
        <fullName evidence="7">Hydroxypyruvate reductase</fullName>
        <ecNumber evidence="7">1.1.1.81</ecNumber>
    </submittedName>
</protein>
<feature type="domain" description="D-isomer specific 2-hydroxyacid dehydrogenase NAD-binding" evidence="6">
    <location>
        <begin position="107"/>
        <end position="283"/>
    </location>
</feature>
<keyword evidence="3" id="KW-0520">NAD</keyword>
<dbReference type="PANTHER" id="PTHR43761:SF1">
    <property type="entry name" value="D-ISOMER SPECIFIC 2-HYDROXYACID DEHYDROGENASE CATALYTIC DOMAIN-CONTAINING PROTEIN-RELATED"/>
    <property type="match status" value="1"/>
</dbReference>
<evidence type="ECO:0000259" key="6">
    <source>
        <dbReference type="Pfam" id="PF02826"/>
    </source>
</evidence>
<gene>
    <name evidence="7" type="ORF">ANTHELSMS3_01732</name>
</gene>
<sequence length="328" mass="35098">MAKVLALDPIHPDGLDLLRARSDVELVHLPNPTEADIAKHIQDAEVVLIRARVLADDMFQQATRLRLVSRHGVGCDNLKFEVLQPLGIGVAIAADSNLISVAEHAMTLTLAACKDLDRANGAVRDGKWAIRENLKARDLNGSQTLVVGFGRIGQAYAQRAAAFGAQITVFDPFRPKDAGLPEGYSLADSLAEAVSQADIVSIHMPRTAETSNLFDRDLLARMKPGSIVVNTARGGIVDEGAMAAALDAGRPGAYATDVLLDEPPHPDNPLLGREDVIVTPHSAAMTMQSTIRMATRSAQNALDFLDGTLREDMIALAPAPRDQEPCAK</sequence>
<organism evidence="7 8">
    <name type="scientific">Antarctobacter heliothermus</name>
    <dbReference type="NCBI Taxonomy" id="74033"/>
    <lineage>
        <taxon>Bacteria</taxon>
        <taxon>Pseudomonadati</taxon>
        <taxon>Pseudomonadota</taxon>
        <taxon>Alphaproteobacteria</taxon>
        <taxon>Rhodobacterales</taxon>
        <taxon>Roseobacteraceae</taxon>
        <taxon>Antarctobacter</taxon>
    </lineage>
</organism>
<name>A0A222E374_9RHOB</name>
<keyword evidence="2 4" id="KW-0560">Oxidoreductase</keyword>
<dbReference type="InterPro" id="IPR050418">
    <property type="entry name" value="D-iso_2-hydroxyacid_DH_PdxB"/>
</dbReference>
<dbReference type="InterPro" id="IPR029753">
    <property type="entry name" value="D-isomer_DH_CS"/>
</dbReference>
<evidence type="ECO:0000313" key="8">
    <source>
        <dbReference type="Proteomes" id="UP000203589"/>
    </source>
</evidence>
<dbReference type="OrthoDB" id="9793626at2"/>
<dbReference type="KEGG" id="aht:ANTHELSMS3_01732"/>
<dbReference type="Pfam" id="PF00389">
    <property type="entry name" value="2-Hacid_dh"/>
    <property type="match status" value="1"/>
</dbReference>
<dbReference type="EC" id="1.1.1.81" evidence="7"/>
<dbReference type="GO" id="GO:0051287">
    <property type="term" value="F:NAD binding"/>
    <property type="evidence" value="ECO:0007669"/>
    <property type="project" value="InterPro"/>
</dbReference>
<dbReference type="SUPFAM" id="SSF52283">
    <property type="entry name" value="Formate/glycerate dehydrogenase catalytic domain-like"/>
    <property type="match status" value="1"/>
</dbReference>
<dbReference type="Pfam" id="PF02826">
    <property type="entry name" value="2-Hacid_dh_C"/>
    <property type="match status" value="1"/>
</dbReference>
<evidence type="ECO:0000256" key="2">
    <source>
        <dbReference type="ARBA" id="ARBA00023002"/>
    </source>
</evidence>
<evidence type="ECO:0000256" key="1">
    <source>
        <dbReference type="ARBA" id="ARBA00005854"/>
    </source>
</evidence>